<dbReference type="AlphaFoldDB" id="A0A344U1S6"/>
<evidence type="ECO:0000313" key="3">
    <source>
        <dbReference type="EMBL" id="AXE24847.1"/>
    </source>
</evidence>
<dbReference type="KEGG" id="sgz:C0216_16550"/>
<dbReference type="Pfam" id="PF09414">
    <property type="entry name" value="RNA_ligase"/>
    <property type="match status" value="1"/>
</dbReference>
<evidence type="ECO:0000313" key="4">
    <source>
        <dbReference type="Proteomes" id="UP000252004"/>
    </source>
</evidence>
<dbReference type="InterPro" id="IPR021122">
    <property type="entry name" value="RNA_ligase_dom_REL/Rnl2"/>
</dbReference>
<dbReference type="RefSeq" id="WP_114056036.1">
    <property type="nucleotide sequence ID" value="NZ_CP030862.1"/>
</dbReference>
<dbReference type="OrthoDB" id="1060685at2"/>
<evidence type="ECO:0000256" key="1">
    <source>
        <dbReference type="SAM" id="MobiDB-lite"/>
    </source>
</evidence>
<feature type="domain" description="RNA ligase" evidence="2">
    <location>
        <begin position="40"/>
        <end position="238"/>
    </location>
</feature>
<proteinExistence type="predicted"/>
<protein>
    <recommendedName>
        <fullName evidence="2">RNA ligase domain-containing protein</fullName>
    </recommendedName>
</protein>
<accession>A0A344U1S6</accession>
<gene>
    <name evidence="3" type="ORF">C0216_16550</name>
</gene>
<dbReference type="SUPFAM" id="SSF56091">
    <property type="entry name" value="DNA ligase/mRNA capping enzyme, catalytic domain"/>
    <property type="match status" value="1"/>
</dbReference>
<dbReference type="Gene3D" id="3.30.470.30">
    <property type="entry name" value="DNA ligase/mRNA capping enzyme"/>
    <property type="match status" value="1"/>
</dbReference>
<feature type="region of interest" description="Disordered" evidence="1">
    <location>
        <begin position="1"/>
        <end position="40"/>
    </location>
</feature>
<keyword evidence="4" id="KW-1185">Reference proteome</keyword>
<dbReference type="Proteomes" id="UP000252004">
    <property type="component" value="Chromosome"/>
</dbReference>
<evidence type="ECO:0000259" key="2">
    <source>
        <dbReference type="Pfam" id="PF09414"/>
    </source>
</evidence>
<dbReference type="Gene3D" id="3.30.1490.70">
    <property type="match status" value="1"/>
</dbReference>
<dbReference type="EMBL" id="CP030862">
    <property type="protein sequence ID" value="AXE24847.1"/>
    <property type="molecule type" value="Genomic_DNA"/>
</dbReference>
<organism evidence="3 4">
    <name type="scientific">Streptomyces globosus</name>
    <dbReference type="NCBI Taxonomy" id="68209"/>
    <lineage>
        <taxon>Bacteria</taxon>
        <taxon>Bacillati</taxon>
        <taxon>Actinomycetota</taxon>
        <taxon>Actinomycetes</taxon>
        <taxon>Kitasatosporales</taxon>
        <taxon>Streptomycetaceae</taxon>
        <taxon>Streptomyces</taxon>
    </lineage>
</organism>
<feature type="compositionally biased region" description="Low complexity" evidence="1">
    <location>
        <begin position="10"/>
        <end position="19"/>
    </location>
</feature>
<reference evidence="3 4" key="1">
    <citation type="submission" date="2018-01" db="EMBL/GenBank/DDBJ databases">
        <title>Draft genome Sequence of streptomyces globosus LZH-48.</title>
        <authorList>
            <person name="Ran K."/>
            <person name="Li Z."/>
            <person name="Wei S."/>
            <person name="Dong R."/>
        </authorList>
    </citation>
    <scope>NUCLEOTIDE SEQUENCE [LARGE SCALE GENOMIC DNA]</scope>
    <source>
        <strain evidence="3 4">LZH-48</strain>
    </source>
</reference>
<name>A0A344U1S6_9ACTN</name>
<sequence length="359" mass="37135">MDGSAPRTPPAGARGPDADWSPYPKIPSRARPGGAGRAAREWVAQEKVHGANFAVHCDRRGVRPAKRRELLAEGGLDDFFGVARIWPALAVAAGRCAAALRRRYGADPTAPVTLYGELAGGRYPHPDVPHAPGAEPVQTGVWYAPGLLWLPFDAVVRTGDGTCWAGERALREAAAAAGLHCAPLLARGTLARVQEASPVFETRVPALLGLPALPGNLAEGIVVKPACDWWVVPGPDPATGGGARPVAKVKHPAFAEDQRYAGSRPYTAPPEGAAGVPGWLLSQAAALLTPARAAAAVGKLGPRTPAGEVAAEIARDAALDLADSVGGLDGSLAAALERSLHPGALALARFDAADRRRRP</sequence>